<dbReference type="Proteomes" id="UP000031549">
    <property type="component" value="Unassembled WGS sequence"/>
</dbReference>
<dbReference type="EMBL" id="JTCM02000029">
    <property type="protein sequence ID" value="NEU73830.1"/>
    <property type="molecule type" value="Genomic_DNA"/>
</dbReference>
<reference evidence="1 2" key="1">
    <citation type="journal article" date="2015" name="Genome Announc.">
        <title>Draft Genome Sequence of Cyanobacterium Hassallia byssoidea Strain VB512170, Isolated from Monuments in India.</title>
        <authorList>
            <person name="Singh D."/>
            <person name="Chandrababunaidu M.M."/>
            <person name="Panda A."/>
            <person name="Sen D."/>
            <person name="Bhattacharyya S."/>
            <person name="Adhikary S.P."/>
            <person name="Tripathy S."/>
        </authorList>
    </citation>
    <scope>NUCLEOTIDE SEQUENCE [LARGE SCALE GENOMIC DNA]</scope>
    <source>
        <strain evidence="1 2">VB512170</strain>
    </source>
</reference>
<dbReference type="InterPro" id="IPR036866">
    <property type="entry name" value="RibonucZ/Hydroxyglut_hydro"/>
</dbReference>
<dbReference type="SUPFAM" id="SSF56281">
    <property type="entry name" value="Metallo-hydrolase/oxidoreductase"/>
    <property type="match status" value="1"/>
</dbReference>
<comment type="caution">
    <text evidence="1">The sequence shown here is derived from an EMBL/GenBank/DDBJ whole genome shotgun (WGS) entry which is preliminary data.</text>
</comment>
<dbReference type="RefSeq" id="WP_052324868.1">
    <property type="nucleotide sequence ID" value="NZ_JTCM02000029.1"/>
</dbReference>
<evidence type="ECO:0008006" key="3">
    <source>
        <dbReference type="Google" id="ProtNLM"/>
    </source>
</evidence>
<accession>A0A846HB66</accession>
<protein>
    <recommendedName>
        <fullName evidence="3">Metallo-beta-lactamase domain-containing protein</fullName>
    </recommendedName>
</protein>
<gene>
    <name evidence="1" type="ORF">PI95_014980</name>
</gene>
<proteinExistence type="predicted"/>
<organism evidence="1 2">
    <name type="scientific">Hassallia byssoidea VB512170</name>
    <dbReference type="NCBI Taxonomy" id="1304833"/>
    <lineage>
        <taxon>Bacteria</taxon>
        <taxon>Bacillati</taxon>
        <taxon>Cyanobacteriota</taxon>
        <taxon>Cyanophyceae</taxon>
        <taxon>Nostocales</taxon>
        <taxon>Tolypothrichaceae</taxon>
        <taxon>Hassallia</taxon>
    </lineage>
</organism>
<name>A0A846HB66_9CYAN</name>
<sequence>MEPRRKGSPTEVFYYLNSIVKHRQKSVENWQSYVLPHSNIESLAPNLWHVTGTMPNPMLPPREMTIFKLADGDLLIHSAIALDSETMTTLESLGTPKIMVVPNRIHRLDATVYKQRYPKLLVVCPSAALPYVEEVVSVDGLAEEVLPNYGIVCHQPAGIRPQELVYELPLSPGKALVFTDILFNLTESYLQQYAPKGKLVLQWIGTGGFFGITELGKRFFMSDRQAYRQWLEELAANTSDLHVICVAHGSPIITNCNQKLYEAAARLL</sequence>
<evidence type="ECO:0000313" key="2">
    <source>
        <dbReference type="Proteomes" id="UP000031549"/>
    </source>
</evidence>
<dbReference type="AlphaFoldDB" id="A0A846HB66"/>
<keyword evidence="2" id="KW-1185">Reference proteome</keyword>
<evidence type="ECO:0000313" key="1">
    <source>
        <dbReference type="EMBL" id="NEU73830.1"/>
    </source>
</evidence>